<dbReference type="GeneID" id="98070010"/>
<dbReference type="EMBL" id="ADMC01000026">
    <property type="protein sequence ID" value="EHP46106.1"/>
    <property type="molecule type" value="Genomic_DNA"/>
</dbReference>
<name>H1DJN7_9BACT</name>
<feature type="transmembrane region" description="Helical" evidence="1">
    <location>
        <begin position="289"/>
        <end position="310"/>
    </location>
</feature>
<dbReference type="Proteomes" id="UP000004892">
    <property type="component" value="Unassembled WGS sequence"/>
</dbReference>
<feature type="transmembrane region" description="Helical" evidence="1">
    <location>
        <begin position="316"/>
        <end position="334"/>
    </location>
</feature>
<evidence type="ECO:0000313" key="4">
    <source>
        <dbReference type="Proteomes" id="UP000004892"/>
    </source>
</evidence>
<keyword evidence="1" id="KW-1133">Transmembrane helix</keyword>
<dbReference type="PANTHER" id="PTHR43685:SF3">
    <property type="entry name" value="SLR2126 PROTEIN"/>
    <property type="match status" value="1"/>
</dbReference>
<dbReference type="AlphaFoldDB" id="H1DJN7"/>
<reference evidence="3 4" key="1">
    <citation type="submission" date="2012-01" db="EMBL/GenBank/DDBJ databases">
        <title>The Genome Sequence of Odoribacter laneus YIT 12061.</title>
        <authorList>
            <consortium name="The Broad Institute Genome Sequencing Platform"/>
            <person name="Earl A."/>
            <person name="Ward D."/>
            <person name="Feldgarden M."/>
            <person name="Gevers D."/>
            <person name="Morotomi M."/>
            <person name="Young S.K."/>
            <person name="Zeng Q."/>
            <person name="Gargeya S."/>
            <person name="Fitzgerald M."/>
            <person name="Haas B."/>
            <person name="Abouelleil A."/>
            <person name="Alvarado L."/>
            <person name="Arachchi H.M."/>
            <person name="Berlin A."/>
            <person name="Chapman S.B."/>
            <person name="Gearin G."/>
            <person name="Goldberg J."/>
            <person name="Griggs A."/>
            <person name="Gujja S."/>
            <person name="Hansen M."/>
            <person name="Heiman D."/>
            <person name="Howarth C."/>
            <person name="Larimer J."/>
            <person name="Lui A."/>
            <person name="MacDonald P.J.P."/>
            <person name="McCowen C."/>
            <person name="Montmayeur A."/>
            <person name="Murphy C."/>
            <person name="Neiman D."/>
            <person name="Pearson M."/>
            <person name="Priest M."/>
            <person name="Roberts A."/>
            <person name="Saif S."/>
            <person name="Shea T."/>
            <person name="Sisk P."/>
            <person name="Stolte C."/>
            <person name="Sykes S."/>
            <person name="Wortman J."/>
            <person name="Nusbaum C."/>
            <person name="Birren B."/>
        </authorList>
    </citation>
    <scope>NUCLEOTIDE SEQUENCE [LARGE SCALE GENOMIC DNA]</scope>
    <source>
        <strain evidence="3 4">YIT 12061</strain>
    </source>
</reference>
<dbReference type="PATRIC" id="fig|742817.3.peg.2645"/>
<protein>
    <recommendedName>
        <fullName evidence="2">Glycosyltransferase 2-like domain-containing protein</fullName>
    </recommendedName>
</protein>
<dbReference type="InterPro" id="IPR050834">
    <property type="entry name" value="Glycosyltransf_2"/>
</dbReference>
<dbReference type="PANTHER" id="PTHR43685">
    <property type="entry name" value="GLYCOSYLTRANSFERASE"/>
    <property type="match status" value="1"/>
</dbReference>
<feature type="transmembrane region" description="Helical" evidence="1">
    <location>
        <begin position="346"/>
        <end position="364"/>
    </location>
</feature>
<keyword evidence="1" id="KW-0472">Membrane</keyword>
<dbReference type="eggNOG" id="COG1215">
    <property type="taxonomic scope" value="Bacteria"/>
</dbReference>
<evidence type="ECO:0000259" key="2">
    <source>
        <dbReference type="Pfam" id="PF00535"/>
    </source>
</evidence>
<dbReference type="HOGENOM" id="CLU_055604_0_1_10"/>
<dbReference type="Pfam" id="PF00535">
    <property type="entry name" value="Glycos_transf_2"/>
    <property type="match status" value="1"/>
</dbReference>
<dbReference type="SUPFAM" id="SSF53448">
    <property type="entry name" value="Nucleotide-diphospho-sugar transferases"/>
    <property type="match status" value="1"/>
</dbReference>
<keyword evidence="1" id="KW-0812">Transmembrane</keyword>
<dbReference type="Gene3D" id="3.90.550.10">
    <property type="entry name" value="Spore Coat Polysaccharide Biosynthesis Protein SpsA, Chain A"/>
    <property type="match status" value="1"/>
</dbReference>
<dbReference type="InterPro" id="IPR001173">
    <property type="entry name" value="Glyco_trans_2-like"/>
</dbReference>
<feature type="transmembrane region" description="Helical" evidence="1">
    <location>
        <begin position="16"/>
        <end position="34"/>
    </location>
</feature>
<dbReference type="RefSeq" id="WP_009137619.1">
    <property type="nucleotide sequence ID" value="NZ_JH594597.1"/>
</dbReference>
<evidence type="ECO:0000256" key="1">
    <source>
        <dbReference type="SAM" id="Phobius"/>
    </source>
</evidence>
<comment type="caution">
    <text evidence="3">The sequence shown here is derived from an EMBL/GenBank/DDBJ whole genome shotgun (WGS) entry which is preliminary data.</text>
</comment>
<keyword evidence="4" id="KW-1185">Reference proteome</keyword>
<sequence length="376" mass="44835">MNNFIEFWENLGENKYLFLFAGVFFLYHLVSVLYKSLLICSKEKKIPQEEKEGVSVIITSNNRAEELRKNLPYFLSQEDTNFEVIVVDECSEDETQEVLTEMQKKYSQLRTTRIFPETKFRSTKKLAINIGILAARYDVLLFSEINCCPASSHWVSAMRTYFTPDTAVVLGYANYTAPNGKVKIRRMFRFLRYLKMFLLVKRRCFVLGDGHNMGYRKKYYLAKKGFSKNSQSYTGYDNEMVACLSALGKVKVAKQEETYVNLKDSEKKTWKEDYTYYYQNKLKWPIKALIRYDFDTFIEFLFYIFCFILIFKHVLYIYIIACILLTFLLDFITINICLRHLKQRKLFLISFIVSSIGFLYRWYYNVHSIFTKKKWR</sequence>
<accession>H1DJN7</accession>
<gene>
    <name evidence="3" type="ORF">HMPREF9449_02473</name>
</gene>
<proteinExistence type="predicted"/>
<feature type="domain" description="Glycosyltransferase 2-like" evidence="2">
    <location>
        <begin position="55"/>
        <end position="219"/>
    </location>
</feature>
<dbReference type="InterPro" id="IPR029044">
    <property type="entry name" value="Nucleotide-diphossugar_trans"/>
</dbReference>
<evidence type="ECO:0000313" key="3">
    <source>
        <dbReference type="EMBL" id="EHP46106.1"/>
    </source>
</evidence>
<organism evidence="3 4">
    <name type="scientific">Odoribacter laneus YIT 12061</name>
    <dbReference type="NCBI Taxonomy" id="742817"/>
    <lineage>
        <taxon>Bacteria</taxon>
        <taxon>Pseudomonadati</taxon>
        <taxon>Bacteroidota</taxon>
        <taxon>Bacteroidia</taxon>
        <taxon>Bacteroidales</taxon>
        <taxon>Odoribacteraceae</taxon>
        <taxon>Odoribacter</taxon>
    </lineage>
</organism>
<dbReference type="STRING" id="742817.HMPREF9449_02473"/>